<dbReference type="PANTHER" id="PTHR42852">
    <property type="entry name" value="THIOL:DISULFIDE INTERCHANGE PROTEIN DSBE"/>
    <property type="match status" value="1"/>
</dbReference>
<keyword evidence="4" id="KW-0676">Redox-active center</keyword>
<keyword evidence="3" id="KW-1015">Disulfide bond</keyword>
<dbReference type="InterPro" id="IPR050553">
    <property type="entry name" value="Thioredoxin_ResA/DsbE_sf"/>
</dbReference>
<dbReference type="Gene3D" id="3.40.30.10">
    <property type="entry name" value="Glutaredoxin"/>
    <property type="match status" value="1"/>
</dbReference>
<name>A0ABV6L9Z8_9SPHI</name>
<evidence type="ECO:0000313" key="7">
    <source>
        <dbReference type="Proteomes" id="UP001589828"/>
    </source>
</evidence>
<reference evidence="6 7" key="1">
    <citation type="submission" date="2024-09" db="EMBL/GenBank/DDBJ databases">
        <authorList>
            <person name="Sun Q."/>
            <person name="Mori K."/>
        </authorList>
    </citation>
    <scope>NUCLEOTIDE SEQUENCE [LARGE SCALE GENOMIC DNA]</scope>
    <source>
        <strain evidence="6 7">NCAIM B.02415</strain>
    </source>
</reference>
<dbReference type="CDD" id="cd02966">
    <property type="entry name" value="TlpA_like_family"/>
    <property type="match status" value="1"/>
</dbReference>
<evidence type="ECO:0000256" key="2">
    <source>
        <dbReference type="ARBA" id="ARBA00022748"/>
    </source>
</evidence>
<dbReference type="InterPro" id="IPR017937">
    <property type="entry name" value="Thioredoxin_CS"/>
</dbReference>
<dbReference type="InterPro" id="IPR036249">
    <property type="entry name" value="Thioredoxin-like_sf"/>
</dbReference>
<keyword evidence="2" id="KW-0201">Cytochrome c-type biogenesis</keyword>
<dbReference type="Pfam" id="PF08534">
    <property type="entry name" value="Redoxin"/>
    <property type="match status" value="1"/>
</dbReference>
<dbReference type="PROSITE" id="PS00194">
    <property type="entry name" value="THIOREDOXIN_1"/>
    <property type="match status" value="1"/>
</dbReference>
<dbReference type="EMBL" id="JBHLTS010000024">
    <property type="protein sequence ID" value="MFC0516296.1"/>
    <property type="molecule type" value="Genomic_DNA"/>
</dbReference>
<protein>
    <submittedName>
        <fullName evidence="6">TlpA family protein disulfide reductase</fullName>
    </submittedName>
</protein>
<dbReference type="PANTHER" id="PTHR42852:SF6">
    <property type="entry name" value="THIOL:DISULFIDE INTERCHANGE PROTEIN DSBE"/>
    <property type="match status" value="1"/>
</dbReference>
<evidence type="ECO:0000313" key="6">
    <source>
        <dbReference type="EMBL" id="MFC0516296.1"/>
    </source>
</evidence>
<dbReference type="Proteomes" id="UP001589828">
    <property type="component" value="Unassembled WGS sequence"/>
</dbReference>
<evidence type="ECO:0000256" key="3">
    <source>
        <dbReference type="ARBA" id="ARBA00023157"/>
    </source>
</evidence>
<evidence type="ECO:0000256" key="4">
    <source>
        <dbReference type="ARBA" id="ARBA00023284"/>
    </source>
</evidence>
<dbReference type="InterPro" id="IPR013740">
    <property type="entry name" value="Redoxin"/>
</dbReference>
<dbReference type="SUPFAM" id="SSF52833">
    <property type="entry name" value="Thioredoxin-like"/>
    <property type="match status" value="1"/>
</dbReference>
<accession>A0ABV6L9Z8</accession>
<evidence type="ECO:0000259" key="5">
    <source>
        <dbReference type="PROSITE" id="PS51352"/>
    </source>
</evidence>
<organism evidence="6 7">
    <name type="scientific">Mucilaginibacter angelicae</name>
    <dbReference type="NCBI Taxonomy" id="869718"/>
    <lineage>
        <taxon>Bacteria</taxon>
        <taxon>Pseudomonadati</taxon>
        <taxon>Bacteroidota</taxon>
        <taxon>Sphingobacteriia</taxon>
        <taxon>Sphingobacteriales</taxon>
        <taxon>Sphingobacteriaceae</taxon>
        <taxon>Mucilaginibacter</taxon>
    </lineage>
</organism>
<dbReference type="InterPro" id="IPR013766">
    <property type="entry name" value="Thioredoxin_domain"/>
</dbReference>
<comment type="caution">
    <text evidence="6">The sequence shown here is derived from an EMBL/GenBank/DDBJ whole genome shotgun (WGS) entry which is preliminary data.</text>
</comment>
<proteinExistence type="predicted"/>
<gene>
    <name evidence="6" type="ORF">ACFFGT_18910</name>
</gene>
<evidence type="ECO:0000256" key="1">
    <source>
        <dbReference type="ARBA" id="ARBA00004196"/>
    </source>
</evidence>
<dbReference type="PROSITE" id="PS51352">
    <property type="entry name" value="THIOREDOXIN_2"/>
    <property type="match status" value="1"/>
</dbReference>
<keyword evidence="7" id="KW-1185">Reference proteome</keyword>
<feature type="domain" description="Thioredoxin" evidence="5">
    <location>
        <begin position="341"/>
        <end position="479"/>
    </location>
</feature>
<dbReference type="RefSeq" id="WP_377024085.1">
    <property type="nucleotide sequence ID" value="NZ_JBHLTS010000024.1"/>
</dbReference>
<comment type="subcellular location">
    <subcellularLocation>
        <location evidence="1">Cell envelope</location>
    </subcellularLocation>
</comment>
<sequence>MKIKCILLSFIIFLFYNPIIAQQKQPVIKSDKPVSFSKRTAFLNHPKVSDLKQQKQEVIITGKLVNFNNRVVLLDYSELLYLKPPESNLQIVPDTNGNFSIKFNLKEANYFLLGRNELYLSPGDVLNVVIDNNAPEKSVFRGSGTAADNYLKTVPFPKAGSYLDGGFNIKHTLQQTLDTVLQLAQARRDNLKTIKGLSNAFADIERARIEADLFSSFKLFAGLFIRRNKVPESKKDSIFAETKKLLDPLWDEYAVNLMNAENLKVEAFRSNYYSILDSYERKHIPVDAQLKDWQYAYELVYRVNQVDDKKMLATFLPKIDSIKNRSYREAAKETLTGKLEFTTGDEARDFTAFNANDQQVKLSSLKGKVIFIDFWATWCGPCLEEMPYFEKLKKQYESNADIAFIALSVGDNKKIWKDHLKKNNATGMQLFADVIELKAYKILSIPRVVIINKDFRVAMLYGPVPSNPGLKDYLDGLLKK</sequence>